<sequence>SLEPINLLSYLSAITKDIRLGTAVIIATTRNPFILAKELGTLDHLSGGRLILGYALGGRPDTYSMLGAPSEKRVRHFNECLSVLEKLWTQEKASFHGEFWDFENISMLPLPVQKPRPPIWFGGRHEAALKRSASRGEGWMGAGSTSTSQFRDHCQIVRSQLNRLGKDRSKFTISKRVYVAVDDDENRALKRLTDWFGSHYGNRDLAEKVSVWGSAEKCISGMQDVLDSGAEMLMFNPVFD</sequence>
<dbReference type="InterPro" id="IPR019921">
    <property type="entry name" value="Lucif-like_OxRdtase_Rv2161c"/>
</dbReference>
<evidence type="ECO:0000256" key="1">
    <source>
        <dbReference type="ARBA" id="ARBA00022630"/>
    </source>
</evidence>
<dbReference type="GO" id="GO:0046306">
    <property type="term" value="P:alkanesulfonate catabolic process"/>
    <property type="evidence" value="ECO:0007669"/>
    <property type="project" value="TreeGrafter"/>
</dbReference>
<proteinExistence type="predicted"/>
<dbReference type="PANTHER" id="PTHR42847">
    <property type="entry name" value="ALKANESULFONATE MONOOXYGENASE"/>
    <property type="match status" value="1"/>
</dbReference>
<dbReference type="PANTHER" id="PTHR42847:SF4">
    <property type="entry name" value="ALKANESULFONATE MONOOXYGENASE-RELATED"/>
    <property type="match status" value="1"/>
</dbReference>
<dbReference type="AlphaFoldDB" id="A0A383CLR9"/>
<keyword evidence="4" id="KW-0503">Monooxygenase</keyword>
<organism evidence="6">
    <name type="scientific">marine metagenome</name>
    <dbReference type="NCBI Taxonomy" id="408172"/>
    <lineage>
        <taxon>unclassified sequences</taxon>
        <taxon>metagenomes</taxon>
        <taxon>ecological metagenomes</taxon>
    </lineage>
</organism>
<dbReference type="GO" id="GO:0008726">
    <property type="term" value="F:alkanesulfonate monooxygenase activity"/>
    <property type="evidence" value="ECO:0007669"/>
    <property type="project" value="TreeGrafter"/>
</dbReference>
<keyword evidence="1" id="KW-0285">Flavoprotein</keyword>
<evidence type="ECO:0000256" key="2">
    <source>
        <dbReference type="ARBA" id="ARBA00022643"/>
    </source>
</evidence>
<evidence type="ECO:0000259" key="5">
    <source>
        <dbReference type="Pfam" id="PF00296"/>
    </source>
</evidence>
<accession>A0A383CLR9</accession>
<dbReference type="Pfam" id="PF00296">
    <property type="entry name" value="Bac_luciferase"/>
    <property type="match status" value="1"/>
</dbReference>
<dbReference type="InterPro" id="IPR036661">
    <property type="entry name" value="Luciferase-like_sf"/>
</dbReference>
<dbReference type="EMBL" id="UINC01209916">
    <property type="protein sequence ID" value="SVE33142.1"/>
    <property type="molecule type" value="Genomic_DNA"/>
</dbReference>
<keyword evidence="2" id="KW-0288">FMN</keyword>
<dbReference type="Gene3D" id="3.20.20.30">
    <property type="entry name" value="Luciferase-like domain"/>
    <property type="match status" value="1"/>
</dbReference>
<evidence type="ECO:0000313" key="6">
    <source>
        <dbReference type="EMBL" id="SVE33142.1"/>
    </source>
</evidence>
<feature type="non-terminal residue" evidence="6">
    <location>
        <position position="240"/>
    </location>
</feature>
<dbReference type="InterPro" id="IPR050172">
    <property type="entry name" value="SsuD_RutA_monooxygenase"/>
</dbReference>
<keyword evidence="3" id="KW-0560">Oxidoreductase</keyword>
<evidence type="ECO:0000256" key="3">
    <source>
        <dbReference type="ARBA" id="ARBA00023002"/>
    </source>
</evidence>
<evidence type="ECO:0000256" key="4">
    <source>
        <dbReference type="ARBA" id="ARBA00023033"/>
    </source>
</evidence>
<name>A0A383CLR9_9ZZZZ</name>
<feature type="non-terminal residue" evidence="6">
    <location>
        <position position="1"/>
    </location>
</feature>
<reference evidence="6" key="1">
    <citation type="submission" date="2018-05" db="EMBL/GenBank/DDBJ databases">
        <authorList>
            <person name="Lanie J.A."/>
            <person name="Ng W.-L."/>
            <person name="Kazmierczak K.M."/>
            <person name="Andrzejewski T.M."/>
            <person name="Davidsen T.M."/>
            <person name="Wayne K.J."/>
            <person name="Tettelin H."/>
            <person name="Glass J.I."/>
            <person name="Rusch D."/>
            <person name="Podicherti R."/>
            <person name="Tsui H.-C.T."/>
            <person name="Winkler M.E."/>
        </authorList>
    </citation>
    <scope>NUCLEOTIDE SEQUENCE</scope>
</reference>
<feature type="domain" description="Luciferase-like" evidence="5">
    <location>
        <begin position="3"/>
        <end position="196"/>
    </location>
</feature>
<dbReference type="NCBIfam" id="TIGR03619">
    <property type="entry name" value="F420_Rv2161c"/>
    <property type="match status" value="1"/>
</dbReference>
<gene>
    <name evidence="6" type="ORF">METZ01_LOCUS485996</name>
</gene>
<protein>
    <recommendedName>
        <fullName evidence="5">Luciferase-like domain-containing protein</fullName>
    </recommendedName>
</protein>
<dbReference type="SUPFAM" id="SSF51679">
    <property type="entry name" value="Bacterial luciferase-like"/>
    <property type="match status" value="1"/>
</dbReference>
<dbReference type="InterPro" id="IPR011251">
    <property type="entry name" value="Luciferase-like_dom"/>
</dbReference>